<protein>
    <submittedName>
        <fullName evidence="1">Uncharacterized protein</fullName>
    </submittedName>
</protein>
<dbReference type="AlphaFoldDB" id="A0A1R3V9N3"/>
<proteinExistence type="predicted"/>
<sequence length="101" mass="11227">MHGYGAAPDLSHPNSVDVRDEGTFEWLDPSCRDYGAGAGMDHPLLVPGVKLLATGNARSGKRDKHMSRNCESPRRRPAWLNWFSVLAGLAYFRPTWALAKF</sequence>
<name>A0A1R3V9N3_9HYPH</name>
<reference evidence="2" key="1">
    <citation type="submission" date="2017-01" db="EMBL/GenBank/DDBJ databases">
        <authorList>
            <person name="Brunel B."/>
        </authorList>
    </citation>
    <scope>NUCLEOTIDE SEQUENCE [LARGE SCALE GENOMIC DNA]</scope>
</reference>
<dbReference type="Proteomes" id="UP000188388">
    <property type="component" value="Unassembled WGS sequence"/>
</dbReference>
<evidence type="ECO:0000313" key="2">
    <source>
        <dbReference type="Proteomes" id="UP000188388"/>
    </source>
</evidence>
<accession>A0A1R3V9N3</accession>
<gene>
    <name evidence="1" type="ORF">BQ8794_240178</name>
</gene>
<evidence type="ECO:0000313" key="1">
    <source>
        <dbReference type="EMBL" id="SIT55971.1"/>
    </source>
</evidence>
<dbReference type="EMBL" id="FTPD01000017">
    <property type="protein sequence ID" value="SIT55971.1"/>
    <property type="molecule type" value="Genomic_DNA"/>
</dbReference>
<keyword evidence="2" id="KW-1185">Reference proteome</keyword>
<organism evidence="1 2">
    <name type="scientific">Mesorhizobium prunaredense</name>
    <dbReference type="NCBI Taxonomy" id="1631249"/>
    <lineage>
        <taxon>Bacteria</taxon>
        <taxon>Pseudomonadati</taxon>
        <taxon>Pseudomonadota</taxon>
        <taxon>Alphaproteobacteria</taxon>
        <taxon>Hyphomicrobiales</taxon>
        <taxon>Phyllobacteriaceae</taxon>
        <taxon>Mesorhizobium</taxon>
    </lineage>
</organism>